<keyword evidence="5" id="KW-1185">Reference proteome</keyword>
<evidence type="ECO:0000313" key="4">
    <source>
        <dbReference type="EMBL" id="GGB08823.1"/>
    </source>
</evidence>
<dbReference type="EMBL" id="BMJC01000004">
    <property type="protein sequence ID" value="GGB08823.1"/>
    <property type="molecule type" value="Genomic_DNA"/>
</dbReference>
<dbReference type="Gene3D" id="3.90.550.10">
    <property type="entry name" value="Spore Coat Polysaccharide Biosynthesis Protein SpsA, Chain A"/>
    <property type="match status" value="1"/>
</dbReference>
<dbReference type="Pfam" id="PF12804">
    <property type="entry name" value="NTP_transf_3"/>
    <property type="match status" value="1"/>
</dbReference>
<dbReference type="InterPro" id="IPR050065">
    <property type="entry name" value="GlmU-like"/>
</dbReference>
<dbReference type="Proteomes" id="UP000607559">
    <property type="component" value="Unassembled WGS sequence"/>
</dbReference>
<dbReference type="InterPro" id="IPR025877">
    <property type="entry name" value="MobA-like_NTP_Trfase"/>
</dbReference>
<evidence type="ECO:0000259" key="3">
    <source>
        <dbReference type="Pfam" id="PF12804"/>
    </source>
</evidence>
<reference evidence="4" key="2">
    <citation type="submission" date="2020-09" db="EMBL/GenBank/DDBJ databases">
        <authorList>
            <person name="Sun Q."/>
            <person name="Zhou Y."/>
        </authorList>
    </citation>
    <scope>NUCLEOTIDE SEQUENCE</scope>
    <source>
        <strain evidence="4">CGMCC 1.15448</strain>
    </source>
</reference>
<accession>A0A8J2UFC7</accession>
<dbReference type="AlphaFoldDB" id="A0A8J2UFC7"/>
<dbReference type="GO" id="GO:0016779">
    <property type="term" value="F:nucleotidyltransferase activity"/>
    <property type="evidence" value="ECO:0007669"/>
    <property type="project" value="UniProtKB-KW"/>
</dbReference>
<dbReference type="RefSeq" id="WP_188934124.1">
    <property type="nucleotide sequence ID" value="NZ_BMJC01000004.1"/>
</dbReference>
<comment type="caution">
    <text evidence="4">The sequence shown here is derived from an EMBL/GenBank/DDBJ whole genome shotgun (WGS) entry which is preliminary data.</text>
</comment>
<feature type="domain" description="MobA-like NTP transferase" evidence="3">
    <location>
        <begin position="14"/>
        <end position="157"/>
    </location>
</feature>
<keyword evidence="2 4" id="KW-0548">Nucleotidyltransferase</keyword>
<dbReference type="InterPro" id="IPR029044">
    <property type="entry name" value="Nucleotide-diphossugar_trans"/>
</dbReference>
<dbReference type="SUPFAM" id="SSF53448">
    <property type="entry name" value="Nucleotide-diphospho-sugar transferases"/>
    <property type="match status" value="1"/>
</dbReference>
<evidence type="ECO:0000256" key="1">
    <source>
        <dbReference type="ARBA" id="ARBA00022679"/>
    </source>
</evidence>
<evidence type="ECO:0000256" key="2">
    <source>
        <dbReference type="ARBA" id="ARBA00022695"/>
    </source>
</evidence>
<proteinExistence type="predicted"/>
<evidence type="ECO:0000313" key="5">
    <source>
        <dbReference type="Proteomes" id="UP000607559"/>
    </source>
</evidence>
<protein>
    <submittedName>
        <fullName evidence="4">Mannose-1-phosphate guanylyltransferase</fullName>
    </submittedName>
</protein>
<sequence length="251" mass="27677">MPSTPSSTPAISRAMILAAGLGTRFKPWTDLHPKALAPVNGKSLLQRNIEYLQRFGIRDVVVNVHHFAGQIIEALTVNKGWGSHFIISDESAEVLETGGGLKKAQSWLEGEPFVLINVDILTDMDLSAMIADHFRHRPLATLAVTGRKTSRYFLFDARDELRGWRNVQTGQERLARQGEKAGLLVQKAFSGIHVIDPAIFPLIGREGKFSMVDAYLDLAATQTIRGFDHSHSRLIDVGRPASAEEAAKLFP</sequence>
<keyword evidence="1" id="KW-0808">Transferase</keyword>
<dbReference type="PANTHER" id="PTHR43584">
    <property type="entry name" value="NUCLEOTIDYL TRANSFERASE"/>
    <property type="match status" value="1"/>
</dbReference>
<dbReference type="PANTHER" id="PTHR43584:SF8">
    <property type="entry name" value="N-ACETYLMURAMATE ALPHA-1-PHOSPHATE URIDYLYLTRANSFERASE"/>
    <property type="match status" value="1"/>
</dbReference>
<gene>
    <name evidence="4" type="ORF">GCM10011511_35400</name>
</gene>
<organism evidence="4 5">
    <name type="scientific">Puia dinghuensis</name>
    <dbReference type="NCBI Taxonomy" id="1792502"/>
    <lineage>
        <taxon>Bacteria</taxon>
        <taxon>Pseudomonadati</taxon>
        <taxon>Bacteroidota</taxon>
        <taxon>Chitinophagia</taxon>
        <taxon>Chitinophagales</taxon>
        <taxon>Chitinophagaceae</taxon>
        <taxon>Puia</taxon>
    </lineage>
</organism>
<reference evidence="4" key="1">
    <citation type="journal article" date="2014" name="Int. J. Syst. Evol. Microbiol.">
        <title>Complete genome sequence of Corynebacterium casei LMG S-19264T (=DSM 44701T), isolated from a smear-ripened cheese.</title>
        <authorList>
            <consortium name="US DOE Joint Genome Institute (JGI-PGF)"/>
            <person name="Walter F."/>
            <person name="Albersmeier A."/>
            <person name="Kalinowski J."/>
            <person name="Ruckert C."/>
        </authorList>
    </citation>
    <scope>NUCLEOTIDE SEQUENCE</scope>
    <source>
        <strain evidence="4">CGMCC 1.15448</strain>
    </source>
</reference>
<name>A0A8J2UFC7_9BACT</name>